<evidence type="ECO:0000256" key="5">
    <source>
        <dbReference type="SAM" id="Phobius"/>
    </source>
</evidence>
<dbReference type="SMART" id="SM00448">
    <property type="entry name" value="REC"/>
    <property type="match status" value="1"/>
</dbReference>
<dbReference type="PROSITE" id="PS50110">
    <property type="entry name" value="RESPONSE_REGULATORY"/>
    <property type="match status" value="1"/>
</dbReference>
<dbReference type="RefSeq" id="WP_249867485.1">
    <property type="nucleotide sequence ID" value="NZ_JAMGBC010000001.1"/>
</dbReference>
<dbReference type="InterPro" id="IPR036890">
    <property type="entry name" value="HATPase_C_sf"/>
</dbReference>
<organism evidence="8 9">
    <name type="scientific">Sphingomonas anseongensis</name>
    <dbReference type="NCBI Taxonomy" id="2908207"/>
    <lineage>
        <taxon>Bacteria</taxon>
        <taxon>Pseudomonadati</taxon>
        <taxon>Pseudomonadota</taxon>
        <taxon>Alphaproteobacteria</taxon>
        <taxon>Sphingomonadales</taxon>
        <taxon>Sphingomonadaceae</taxon>
        <taxon>Sphingomonas</taxon>
    </lineage>
</organism>
<evidence type="ECO:0000259" key="6">
    <source>
        <dbReference type="PROSITE" id="PS50109"/>
    </source>
</evidence>
<evidence type="ECO:0000313" key="9">
    <source>
        <dbReference type="Proteomes" id="UP001165343"/>
    </source>
</evidence>
<name>A0ABT0RE55_9SPHN</name>
<dbReference type="SUPFAM" id="SSF47384">
    <property type="entry name" value="Homodimeric domain of signal transducing histidine kinase"/>
    <property type="match status" value="1"/>
</dbReference>
<keyword evidence="5" id="KW-0812">Transmembrane</keyword>
<dbReference type="InterPro" id="IPR000014">
    <property type="entry name" value="PAS"/>
</dbReference>
<keyword evidence="3 4" id="KW-0597">Phosphoprotein</keyword>
<dbReference type="InterPro" id="IPR003594">
    <property type="entry name" value="HATPase_dom"/>
</dbReference>
<dbReference type="InterPro" id="IPR035965">
    <property type="entry name" value="PAS-like_dom_sf"/>
</dbReference>
<dbReference type="SUPFAM" id="SSF52172">
    <property type="entry name" value="CheY-like"/>
    <property type="match status" value="1"/>
</dbReference>
<dbReference type="Gene3D" id="1.10.287.130">
    <property type="match status" value="1"/>
</dbReference>
<dbReference type="InterPro" id="IPR005467">
    <property type="entry name" value="His_kinase_dom"/>
</dbReference>
<dbReference type="PANTHER" id="PTHR43065:SF42">
    <property type="entry name" value="TWO-COMPONENT SENSOR PPRA"/>
    <property type="match status" value="1"/>
</dbReference>
<dbReference type="InterPro" id="IPR036097">
    <property type="entry name" value="HisK_dim/P_sf"/>
</dbReference>
<dbReference type="EMBL" id="JAMGBC010000001">
    <property type="protein sequence ID" value="MCL6678538.1"/>
    <property type="molecule type" value="Genomic_DNA"/>
</dbReference>
<dbReference type="Proteomes" id="UP001165343">
    <property type="component" value="Unassembled WGS sequence"/>
</dbReference>
<dbReference type="Pfam" id="PF00512">
    <property type="entry name" value="HisKA"/>
    <property type="match status" value="1"/>
</dbReference>
<comment type="caution">
    <text evidence="8">The sequence shown here is derived from an EMBL/GenBank/DDBJ whole genome shotgun (WGS) entry which is preliminary data.</text>
</comment>
<feature type="modified residue" description="4-aspartylphosphate" evidence="4">
    <location>
        <position position="729"/>
    </location>
</feature>
<protein>
    <recommendedName>
        <fullName evidence="2">histidine kinase</fullName>
        <ecNumber evidence="2">2.7.13.3</ecNumber>
    </recommendedName>
</protein>
<dbReference type="Pfam" id="PF13188">
    <property type="entry name" value="PAS_8"/>
    <property type="match status" value="1"/>
</dbReference>
<keyword evidence="9" id="KW-1185">Reference proteome</keyword>
<dbReference type="InterPro" id="IPR004358">
    <property type="entry name" value="Sig_transdc_His_kin-like_C"/>
</dbReference>
<dbReference type="PROSITE" id="PS50109">
    <property type="entry name" value="HIS_KIN"/>
    <property type="match status" value="1"/>
</dbReference>
<evidence type="ECO:0000256" key="4">
    <source>
        <dbReference type="PROSITE-ProRule" id="PRU00169"/>
    </source>
</evidence>
<evidence type="ECO:0000259" key="7">
    <source>
        <dbReference type="PROSITE" id="PS50110"/>
    </source>
</evidence>
<feature type="domain" description="Histidine kinase" evidence="6">
    <location>
        <begin position="430"/>
        <end position="655"/>
    </location>
</feature>
<accession>A0ABT0RE55</accession>
<feature type="transmembrane region" description="Helical" evidence="5">
    <location>
        <begin position="20"/>
        <end position="39"/>
    </location>
</feature>
<dbReference type="InterPro" id="IPR011006">
    <property type="entry name" value="CheY-like_superfamily"/>
</dbReference>
<reference evidence="8" key="1">
    <citation type="submission" date="2022-05" db="EMBL/GenBank/DDBJ databases">
        <authorList>
            <person name="Jo J.-H."/>
            <person name="Im W.-T."/>
        </authorList>
    </citation>
    <scope>NUCLEOTIDE SEQUENCE</scope>
    <source>
        <strain evidence="8">RG327</strain>
    </source>
</reference>
<keyword evidence="5" id="KW-0472">Membrane</keyword>
<dbReference type="EC" id="2.7.13.3" evidence="2"/>
<sequence>MLQQELPLLDSRPVDGTSRWLMPAIAVASALTGAGLLWIAGAHTAAILFLAICAIALPAAAVLRRRPAGEAIDVDSLIAAPDYSLVGSMLSLTGDAAALTDQEGKLLSANSSYRDRFNARPPDKLPADSDSAQALSTARTMAWRDGGGCAAGIETEAGAFALEVERVGARSDLLLWRFLKPVPSDPVAVAVNRLRGKAGELLGRAGVLAAVVDGEGKLLSWNALFEARALTGFDRQGSPRLPDLVQGEEEEGQFRLVAEGDLARALRAVHIPLDPPAPADLANFYLFDSPDTLPVSSSQYLQAMIDILPIGLALVDRDGRFLTMNDAFRQAAGIKNTKPVYPGDLLVKEDKAAVADAVRRHTRGPAMSGDLAVRLARNPKEPVALTVAGLRGLGDASVLLLLKDNSEEAKLKRQIAQATKMQAVGQLAGGVAHDFNNILTAIIGHCDLMLMRHTPGDSDYDDIQQIKSNSNRAAGLTRQLLAFSRQQTLRPQVLQLTDVVAEVSHLLKRLLGETVKLVVKHGRNLGSVRADPGQLEQVIVNLAVNARDAMAATGGGTLTIQTYAVRADQVAELGSDILPIADYAAISVTDTGCGIAPSVLGKIFEPFFTTKEVGKGTGLGLSTVYGIVKQSGGFIFADSKVGEGTRFVIYLPVHRAEPEVGKAGVTAKVKEAELWGTGTVLLVEDEPMVRAVAERALTRHGYSVLTATNGEEALDILGKGEEIALLISDVVMPAMDGPTMVREARKSRPDLPILFMSGYAEEQLRKSIDLDNVAFLPKPFSVQELAEAARRAIAAK</sequence>
<evidence type="ECO:0000256" key="2">
    <source>
        <dbReference type="ARBA" id="ARBA00012438"/>
    </source>
</evidence>
<keyword evidence="5" id="KW-1133">Transmembrane helix</keyword>
<evidence type="ECO:0000256" key="3">
    <source>
        <dbReference type="ARBA" id="ARBA00022553"/>
    </source>
</evidence>
<dbReference type="Gene3D" id="3.30.565.10">
    <property type="entry name" value="Histidine kinase-like ATPase, C-terminal domain"/>
    <property type="match status" value="1"/>
</dbReference>
<dbReference type="SMART" id="SM00388">
    <property type="entry name" value="HisKA"/>
    <property type="match status" value="1"/>
</dbReference>
<evidence type="ECO:0000256" key="1">
    <source>
        <dbReference type="ARBA" id="ARBA00000085"/>
    </source>
</evidence>
<dbReference type="InterPro" id="IPR001789">
    <property type="entry name" value="Sig_transdc_resp-reg_receiver"/>
</dbReference>
<dbReference type="Gene3D" id="3.30.450.20">
    <property type="entry name" value="PAS domain"/>
    <property type="match status" value="1"/>
</dbReference>
<evidence type="ECO:0000313" key="8">
    <source>
        <dbReference type="EMBL" id="MCL6678538.1"/>
    </source>
</evidence>
<dbReference type="PANTHER" id="PTHR43065">
    <property type="entry name" value="SENSOR HISTIDINE KINASE"/>
    <property type="match status" value="1"/>
</dbReference>
<dbReference type="Pfam" id="PF02518">
    <property type="entry name" value="HATPase_c"/>
    <property type="match status" value="1"/>
</dbReference>
<gene>
    <name evidence="8" type="ORF">LZ519_04300</name>
</gene>
<dbReference type="SUPFAM" id="SSF55785">
    <property type="entry name" value="PYP-like sensor domain (PAS domain)"/>
    <property type="match status" value="1"/>
</dbReference>
<feature type="transmembrane region" description="Helical" evidence="5">
    <location>
        <begin position="46"/>
        <end position="63"/>
    </location>
</feature>
<comment type="catalytic activity">
    <reaction evidence="1">
        <text>ATP + protein L-histidine = ADP + protein N-phospho-L-histidine.</text>
        <dbReference type="EC" id="2.7.13.3"/>
    </reaction>
</comment>
<proteinExistence type="predicted"/>
<dbReference type="Gene3D" id="3.40.50.2300">
    <property type="match status" value="1"/>
</dbReference>
<dbReference type="SUPFAM" id="SSF55874">
    <property type="entry name" value="ATPase domain of HSP90 chaperone/DNA topoisomerase II/histidine kinase"/>
    <property type="match status" value="1"/>
</dbReference>
<dbReference type="CDD" id="cd00082">
    <property type="entry name" value="HisKA"/>
    <property type="match status" value="1"/>
</dbReference>
<dbReference type="PRINTS" id="PR00344">
    <property type="entry name" value="BCTRLSENSOR"/>
</dbReference>
<feature type="domain" description="Response regulatory" evidence="7">
    <location>
        <begin position="679"/>
        <end position="793"/>
    </location>
</feature>
<dbReference type="InterPro" id="IPR003661">
    <property type="entry name" value="HisK_dim/P_dom"/>
</dbReference>
<dbReference type="SMART" id="SM00387">
    <property type="entry name" value="HATPase_c"/>
    <property type="match status" value="1"/>
</dbReference>
<dbReference type="Pfam" id="PF00072">
    <property type="entry name" value="Response_reg"/>
    <property type="match status" value="1"/>
</dbReference>